<evidence type="ECO:0000256" key="1">
    <source>
        <dbReference type="SAM" id="Phobius"/>
    </source>
</evidence>
<feature type="transmembrane region" description="Helical" evidence="1">
    <location>
        <begin position="82"/>
        <end position="108"/>
    </location>
</feature>
<sequence length="340" mass="37937">MLTRVDLPTVLGTTNDGSAAPVALPLSPRSSVDFCDDINYRRLFDIVWSCLATIFACTWMSVHPNVPPPDQSWLALFWRRLRMMLIGIIAPEVMMGFAARQFWVAGILSKKYGFSRTHGYFFCMGGFVSSRGYPVATEEQLDDSKFGPGLLKTIRSVDTEDILDNSVALVQGLWFTTQCLARMHQHLAVTALEVATLAFAVVNIFIWLLWWDKPLDVQRPMVVGPPKSLDARPITPAQISRKDRFLYAIIGSYRGDSYVPVSSTSVLSFYSPPMDDELQFFATMGITALAGSVFAAIHCAAWNTDFPTAAEMWIWRSGSLIPAVMPVVIFLTSFLMRPLL</sequence>
<keyword evidence="1" id="KW-0812">Transmembrane</keyword>
<dbReference type="PANTHER" id="PTHR35043">
    <property type="entry name" value="TRANSCRIPTION FACTOR DOMAIN-CONTAINING PROTEIN"/>
    <property type="match status" value="1"/>
</dbReference>
<feature type="transmembrane region" description="Helical" evidence="1">
    <location>
        <begin position="278"/>
        <end position="301"/>
    </location>
</feature>
<feature type="transmembrane region" description="Helical" evidence="1">
    <location>
        <begin position="313"/>
        <end position="336"/>
    </location>
</feature>
<proteinExistence type="predicted"/>
<feature type="transmembrane region" description="Helical" evidence="1">
    <location>
        <begin position="43"/>
        <end position="62"/>
    </location>
</feature>
<dbReference type="AlphaFoldDB" id="A0AAD6V810"/>
<dbReference type="PANTHER" id="PTHR35043:SF7">
    <property type="entry name" value="TRANSCRIPTION FACTOR DOMAIN-CONTAINING PROTEIN"/>
    <property type="match status" value="1"/>
</dbReference>
<reference evidence="2" key="1">
    <citation type="submission" date="2023-03" db="EMBL/GenBank/DDBJ databases">
        <title>Massive genome expansion in bonnet fungi (Mycena s.s.) driven by repeated elements and novel gene families across ecological guilds.</title>
        <authorList>
            <consortium name="Lawrence Berkeley National Laboratory"/>
            <person name="Harder C.B."/>
            <person name="Miyauchi S."/>
            <person name="Viragh M."/>
            <person name="Kuo A."/>
            <person name="Thoen E."/>
            <person name="Andreopoulos B."/>
            <person name="Lu D."/>
            <person name="Skrede I."/>
            <person name="Drula E."/>
            <person name="Henrissat B."/>
            <person name="Morin E."/>
            <person name="Kohler A."/>
            <person name="Barry K."/>
            <person name="LaButti K."/>
            <person name="Morin E."/>
            <person name="Salamov A."/>
            <person name="Lipzen A."/>
            <person name="Mereny Z."/>
            <person name="Hegedus B."/>
            <person name="Baldrian P."/>
            <person name="Stursova M."/>
            <person name="Weitz H."/>
            <person name="Taylor A."/>
            <person name="Grigoriev I.V."/>
            <person name="Nagy L.G."/>
            <person name="Martin F."/>
            <person name="Kauserud H."/>
        </authorList>
    </citation>
    <scope>NUCLEOTIDE SEQUENCE</scope>
    <source>
        <strain evidence="2">9144</strain>
    </source>
</reference>
<dbReference type="EMBL" id="JARJCW010000056">
    <property type="protein sequence ID" value="KAJ7202162.1"/>
    <property type="molecule type" value="Genomic_DNA"/>
</dbReference>
<evidence type="ECO:0000313" key="3">
    <source>
        <dbReference type="Proteomes" id="UP001219525"/>
    </source>
</evidence>
<feature type="transmembrane region" description="Helical" evidence="1">
    <location>
        <begin position="187"/>
        <end position="211"/>
    </location>
</feature>
<name>A0AAD6V810_9AGAR</name>
<accession>A0AAD6V810</accession>
<organism evidence="2 3">
    <name type="scientific">Mycena pura</name>
    <dbReference type="NCBI Taxonomy" id="153505"/>
    <lineage>
        <taxon>Eukaryota</taxon>
        <taxon>Fungi</taxon>
        <taxon>Dikarya</taxon>
        <taxon>Basidiomycota</taxon>
        <taxon>Agaricomycotina</taxon>
        <taxon>Agaricomycetes</taxon>
        <taxon>Agaricomycetidae</taxon>
        <taxon>Agaricales</taxon>
        <taxon>Marasmiineae</taxon>
        <taxon>Mycenaceae</taxon>
        <taxon>Mycena</taxon>
    </lineage>
</organism>
<keyword evidence="1" id="KW-1133">Transmembrane helix</keyword>
<evidence type="ECO:0000313" key="2">
    <source>
        <dbReference type="EMBL" id="KAJ7202162.1"/>
    </source>
</evidence>
<comment type="caution">
    <text evidence="2">The sequence shown here is derived from an EMBL/GenBank/DDBJ whole genome shotgun (WGS) entry which is preliminary data.</text>
</comment>
<keyword evidence="1" id="KW-0472">Membrane</keyword>
<dbReference type="Proteomes" id="UP001219525">
    <property type="component" value="Unassembled WGS sequence"/>
</dbReference>
<keyword evidence="3" id="KW-1185">Reference proteome</keyword>
<gene>
    <name evidence="2" type="ORF">GGX14DRAFT_399731</name>
</gene>
<protein>
    <submittedName>
        <fullName evidence="2">Uncharacterized protein</fullName>
    </submittedName>
</protein>